<evidence type="ECO:0000313" key="3">
    <source>
        <dbReference type="Proteomes" id="UP000826725"/>
    </source>
</evidence>
<protein>
    <recommendedName>
        <fullName evidence="1">Fibronectin type-III domain-containing protein</fullName>
    </recommendedName>
</protein>
<organism evidence="2 3">
    <name type="scientific">Desulfomarina profundi</name>
    <dbReference type="NCBI Taxonomy" id="2772557"/>
    <lineage>
        <taxon>Bacteria</taxon>
        <taxon>Pseudomonadati</taxon>
        <taxon>Thermodesulfobacteriota</taxon>
        <taxon>Desulfobulbia</taxon>
        <taxon>Desulfobulbales</taxon>
        <taxon>Desulfobulbaceae</taxon>
        <taxon>Desulfomarina</taxon>
    </lineage>
</organism>
<dbReference type="RefSeq" id="WP_228857271.1">
    <property type="nucleotide sequence ID" value="NZ_AP024086.1"/>
</dbReference>
<dbReference type="KEGG" id="dbk:DGMP_19330"/>
<sequence>MYRRNFTAQNFRSGSGATKVNLRSVAAGRLRITRMRVFFEENNRPLILVTRNSRNLRGVVEIHYNGSGIFKGYWKVDRRIIQRVQKNLYYGKVLTLKTPSAPRLPTYSEGAHKLQFIITEPESAFQKIDFPEAIYHVEAKKAETVVGLLIELPENKTEIHMSGQKIEWSGTSAVSIYHIEFYQKEMKEPFFTAYTKKGSYYLSQKVLSMKFSPGKRYSFRVRGFNETGELTGESRSRSFTLAEE</sequence>
<accession>A0A8D5FIB2</accession>
<gene>
    <name evidence="2" type="ORF">DGMP_19330</name>
</gene>
<keyword evidence="3" id="KW-1185">Reference proteome</keyword>
<dbReference type="PROSITE" id="PS50853">
    <property type="entry name" value="FN3"/>
    <property type="match status" value="1"/>
</dbReference>
<dbReference type="EMBL" id="AP024086">
    <property type="protein sequence ID" value="BCL61240.1"/>
    <property type="molecule type" value="Genomic_DNA"/>
</dbReference>
<evidence type="ECO:0000313" key="2">
    <source>
        <dbReference type="EMBL" id="BCL61240.1"/>
    </source>
</evidence>
<evidence type="ECO:0000259" key="1">
    <source>
        <dbReference type="PROSITE" id="PS50853"/>
    </source>
</evidence>
<dbReference type="AlphaFoldDB" id="A0A8D5FIB2"/>
<dbReference type="Proteomes" id="UP000826725">
    <property type="component" value="Chromosome"/>
</dbReference>
<reference evidence="2" key="1">
    <citation type="submission" date="2020-09" db="EMBL/GenBank/DDBJ databases">
        <title>Desulfogranum mesoprofundum gen. nov., sp. nov., a novel mesophilic, sulfate-reducing chemolithoautotroph isolated from a deep-sea hydrothermal vent chimney in the Suiyo Seamount.</title>
        <authorList>
            <person name="Hashimoto Y."/>
            <person name="Nakagawa S."/>
        </authorList>
    </citation>
    <scope>NUCLEOTIDE SEQUENCE</scope>
    <source>
        <strain evidence="2">KT2</strain>
    </source>
</reference>
<feature type="domain" description="Fibronectin type-III" evidence="1">
    <location>
        <begin position="145"/>
        <end position="244"/>
    </location>
</feature>
<proteinExistence type="predicted"/>
<name>A0A8D5FIB2_9BACT</name>
<dbReference type="InterPro" id="IPR003961">
    <property type="entry name" value="FN3_dom"/>
</dbReference>